<feature type="region of interest" description="Disordered" evidence="2">
    <location>
        <begin position="1"/>
        <end position="99"/>
    </location>
</feature>
<evidence type="ECO:0000256" key="2">
    <source>
        <dbReference type="SAM" id="MobiDB-lite"/>
    </source>
</evidence>
<dbReference type="Gene3D" id="1.25.40.20">
    <property type="entry name" value="Ankyrin repeat-containing domain"/>
    <property type="match status" value="1"/>
</dbReference>
<keyword evidence="5" id="KW-1185">Reference proteome</keyword>
<evidence type="ECO:0000313" key="4">
    <source>
        <dbReference type="EMBL" id="SDM54574.1"/>
    </source>
</evidence>
<dbReference type="OrthoDB" id="5622506at2"/>
<protein>
    <submittedName>
        <fullName evidence="4">Ankyrin repeat-containing protein</fullName>
    </submittedName>
</protein>
<sequence length="463" mass="48549">MPSSNETVKPATAADAQEQSVTVAGPTLPLDPSQPVSADEMMSQEEISALLAEMKAEQTAASQPPAGQAETADGEPPAAATAANGSKSVDVPSPAAQKAPAGIGRLPAVKPLVLLASALILLALAGLSGYIAAIQAPEAAAGNSLETQLKARGVRYLPDDFVKYAGRGNQEITDLFLQSGMPPDAYRSSDGFTPLMAAASFGRLEIISRLLEQGASLNSKDKDGQTALMKAAAYNYPEAAGLLLQAGADYSISDSRGRNAASLALERKDPQMLKLLAQAGIIKADAAPAPGKAGPQPAGQPPQQPQAQPAEFTLAGRKAGYMQIGQPLASVYQQYSRKNATITTDHTPYPTVKVYLDGRATPSLIGSVSIRNQGIDQIIDGIHVYDERFKTVRGIGINSTLGDLRQAGGFDDIRHIDQSLYAIAKDIAFELSISIDTLPFDWLETGQTSSLSDNITIQSVIVR</sequence>
<evidence type="ECO:0000313" key="5">
    <source>
        <dbReference type="Proteomes" id="UP000214880"/>
    </source>
</evidence>
<dbReference type="InterPro" id="IPR002110">
    <property type="entry name" value="Ankyrin_rpt"/>
</dbReference>
<feature type="compositionally biased region" description="Low complexity" evidence="2">
    <location>
        <begin position="69"/>
        <end position="83"/>
    </location>
</feature>
<dbReference type="Pfam" id="PF12796">
    <property type="entry name" value="Ank_2"/>
    <property type="match status" value="1"/>
</dbReference>
<feature type="transmembrane region" description="Helical" evidence="3">
    <location>
        <begin position="112"/>
        <end position="133"/>
    </location>
</feature>
<keyword evidence="3" id="KW-1133">Transmembrane helix</keyword>
<feature type="compositionally biased region" description="Low complexity" evidence="2">
    <location>
        <begin position="286"/>
        <end position="297"/>
    </location>
</feature>
<evidence type="ECO:0000256" key="3">
    <source>
        <dbReference type="SAM" id="Phobius"/>
    </source>
</evidence>
<feature type="repeat" description="ANK" evidence="1">
    <location>
        <begin position="223"/>
        <end position="255"/>
    </location>
</feature>
<keyword evidence="1" id="KW-0040">ANK repeat</keyword>
<dbReference type="PROSITE" id="PS50297">
    <property type="entry name" value="ANK_REP_REGION"/>
    <property type="match status" value="2"/>
</dbReference>
<accession>A0A1G9U4I7</accession>
<dbReference type="SMART" id="SM00248">
    <property type="entry name" value="ANK"/>
    <property type="match status" value="3"/>
</dbReference>
<dbReference type="PROSITE" id="PS50088">
    <property type="entry name" value="ANK_REPEAT"/>
    <property type="match status" value="2"/>
</dbReference>
<dbReference type="STRING" id="146817.SAMN04488502_105178"/>
<dbReference type="SUPFAM" id="SSF48403">
    <property type="entry name" value="Ankyrin repeat"/>
    <property type="match status" value="1"/>
</dbReference>
<keyword evidence="3" id="KW-0812">Transmembrane</keyword>
<dbReference type="PANTHER" id="PTHR24184">
    <property type="entry name" value="SI:CH211-189E2.2"/>
    <property type="match status" value="1"/>
</dbReference>
<proteinExistence type="predicted"/>
<dbReference type="PANTHER" id="PTHR24184:SF11">
    <property type="entry name" value="ANKYRIN REPEAT AND SOCS BOX CONTAINING 3"/>
    <property type="match status" value="1"/>
</dbReference>
<dbReference type="InterPro" id="IPR036770">
    <property type="entry name" value="Ankyrin_rpt-contain_sf"/>
</dbReference>
<feature type="repeat" description="ANK" evidence="1">
    <location>
        <begin position="190"/>
        <end position="222"/>
    </location>
</feature>
<evidence type="ECO:0000256" key="1">
    <source>
        <dbReference type="PROSITE-ProRule" id="PRU00023"/>
    </source>
</evidence>
<reference evidence="4 5" key="1">
    <citation type="submission" date="2016-10" db="EMBL/GenBank/DDBJ databases">
        <authorList>
            <person name="de Groot N.N."/>
        </authorList>
    </citation>
    <scope>NUCLEOTIDE SEQUENCE [LARGE SCALE GENOMIC DNA]</scope>
    <source>
        <strain evidence="4 5">DSM 1736</strain>
    </source>
</reference>
<dbReference type="RefSeq" id="WP_092073131.1">
    <property type="nucleotide sequence ID" value="NZ_FNHB01000005.1"/>
</dbReference>
<keyword evidence="3" id="KW-0472">Membrane</keyword>
<feature type="region of interest" description="Disordered" evidence="2">
    <location>
        <begin position="286"/>
        <end position="309"/>
    </location>
</feature>
<dbReference type="AlphaFoldDB" id="A0A1G9U4I7"/>
<organism evidence="4 5">
    <name type="scientific">Dendrosporobacter quercicolus</name>
    <dbReference type="NCBI Taxonomy" id="146817"/>
    <lineage>
        <taxon>Bacteria</taxon>
        <taxon>Bacillati</taxon>
        <taxon>Bacillota</taxon>
        <taxon>Negativicutes</taxon>
        <taxon>Selenomonadales</taxon>
        <taxon>Sporomusaceae</taxon>
        <taxon>Dendrosporobacter</taxon>
    </lineage>
</organism>
<dbReference type="EMBL" id="FNHB01000005">
    <property type="protein sequence ID" value="SDM54574.1"/>
    <property type="molecule type" value="Genomic_DNA"/>
</dbReference>
<dbReference type="Proteomes" id="UP000214880">
    <property type="component" value="Unassembled WGS sequence"/>
</dbReference>
<gene>
    <name evidence="4" type="ORF">SAMN04488502_105178</name>
</gene>
<name>A0A1G9U4I7_9FIRM</name>